<name>A0ABY3SLY8_9BACL</name>
<keyword evidence="2" id="KW-0472">Membrane</keyword>
<feature type="transmembrane region" description="Helical" evidence="2">
    <location>
        <begin position="6"/>
        <end position="25"/>
    </location>
</feature>
<reference evidence="3 4" key="1">
    <citation type="journal article" date="2024" name="Int. J. Syst. Evol. Microbiol.">
        <title>Paenibacillus hexagrammi sp. nov., a novel bacterium isolated from the gut content of Hexagrammos agrammus.</title>
        <authorList>
            <person name="Jung H.K."/>
            <person name="Kim D.G."/>
            <person name="Zin H."/>
            <person name="Park J."/>
            <person name="Jung H."/>
            <person name="Kim Y.O."/>
            <person name="Kong H.J."/>
            <person name="Kim J.W."/>
            <person name="Kim Y.S."/>
        </authorList>
    </citation>
    <scope>NUCLEOTIDE SEQUENCE [LARGE SCALE GENOMIC DNA]</scope>
    <source>
        <strain evidence="3 4">YPD9-1</strain>
    </source>
</reference>
<keyword evidence="2" id="KW-1133">Transmembrane helix</keyword>
<sequence>MQSWISFLFGHWYVVIIVITLFYQLRNKRAATGDRKQSTPAGMPSFGGGGKASALGRQPVQAQPKKDLTRTIDRAQDWRNSVHDEDRNRMPRAEEQSKQTIPSSQTVSPYGAIPAVSAAQSTQADDSNYVSRDNLTANQLAQGLIWAEILGPPRARKPYRK</sequence>
<evidence type="ECO:0000256" key="1">
    <source>
        <dbReference type="SAM" id="MobiDB-lite"/>
    </source>
</evidence>
<accession>A0ABY3SLY8</accession>
<protein>
    <submittedName>
        <fullName evidence="3">Uncharacterized protein</fullName>
    </submittedName>
</protein>
<evidence type="ECO:0000313" key="4">
    <source>
        <dbReference type="Proteomes" id="UP001649230"/>
    </source>
</evidence>
<dbReference type="Proteomes" id="UP001649230">
    <property type="component" value="Chromosome"/>
</dbReference>
<feature type="region of interest" description="Disordered" evidence="1">
    <location>
        <begin position="31"/>
        <end position="109"/>
    </location>
</feature>
<feature type="compositionally biased region" description="Polar residues" evidence="1">
    <location>
        <begin position="98"/>
        <end position="108"/>
    </location>
</feature>
<dbReference type="EMBL" id="CP090978">
    <property type="protein sequence ID" value="UJF35077.1"/>
    <property type="molecule type" value="Genomic_DNA"/>
</dbReference>
<evidence type="ECO:0000313" key="3">
    <source>
        <dbReference type="EMBL" id="UJF35077.1"/>
    </source>
</evidence>
<dbReference type="RefSeq" id="WP_235121649.1">
    <property type="nucleotide sequence ID" value="NZ_CP090978.1"/>
</dbReference>
<gene>
    <name evidence="3" type="ORF">L0M14_08030</name>
</gene>
<organism evidence="3 4">
    <name type="scientific">Paenibacillus hexagrammi</name>
    <dbReference type="NCBI Taxonomy" id="2908839"/>
    <lineage>
        <taxon>Bacteria</taxon>
        <taxon>Bacillati</taxon>
        <taxon>Bacillota</taxon>
        <taxon>Bacilli</taxon>
        <taxon>Bacillales</taxon>
        <taxon>Paenibacillaceae</taxon>
        <taxon>Paenibacillus</taxon>
    </lineage>
</organism>
<feature type="compositionally biased region" description="Basic and acidic residues" evidence="1">
    <location>
        <begin position="64"/>
        <end position="97"/>
    </location>
</feature>
<evidence type="ECO:0000256" key="2">
    <source>
        <dbReference type="SAM" id="Phobius"/>
    </source>
</evidence>
<keyword evidence="2" id="KW-0812">Transmembrane</keyword>
<keyword evidence="4" id="KW-1185">Reference proteome</keyword>
<proteinExistence type="predicted"/>